<dbReference type="KEGG" id="trg:TRUGW13939_06187"/>
<dbReference type="GeneID" id="55993682"/>
<evidence type="ECO:0000259" key="1">
    <source>
        <dbReference type="Pfam" id="PF00646"/>
    </source>
</evidence>
<dbReference type="InterPro" id="IPR036047">
    <property type="entry name" value="F-box-like_dom_sf"/>
</dbReference>
<protein>
    <recommendedName>
        <fullName evidence="1">F-box domain-containing protein</fullName>
    </recommendedName>
</protein>
<dbReference type="Pfam" id="PF00646">
    <property type="entry name" value="F-box"/>
    <property type="match status" value="1"/>
</dbReference>
<gene>
    <name evidence="2" type="ORF">TRUGW13939_06187</name>
</gene>
<reference evidence="3" key="1">
    <citation type="submission" date="2020-06" db="EMBL/GenBank/DDBJ databases">
        <title>A chromosome-scale genome assembly of Talaromyces rugulosus W13939.</title>
        <authorList>
            <person name="Wang B."/>
            <person name="Guo L."/>
            <person name="Ye K."/>
            <person name="Wang L."/>
        </authorList>
    </citation>
    <scope>NUCLEOTIDE SEQUENCE [LARGE SCALE GENOMIC DNA]</scope>
    <source>
        <strain evidence="3">W13939</strain>
    </source>
</reference>
<dbReference type="OrthoDB" id="5281164at2759"/>
<feature type="domain" description="F-box" evidence="1">
    <location>
        <begin position="7"/>
        <end position="44"/>
    </location>
</feature>
<dbReference type="SUPFAM" id="SSF81383">
    <property type="entry name" value="F-box domain"/>
    <property type="match status" value="1"/>
</dbReference>
<keyword evidence="3" id="KW-1185">Reference proteome</keyword>
<dbReference type="AlphaFoldDB" id="A0A7H8QYM3"/>
<evidence type="ECO:0000313" key="3">
    <source>
        <dbReference type="Proteomes" id="UP000509510"/>
    </source>
</evidence>
<dbReference type="Proteomes" id="UP000509510">
    <property type="component" value="Chromosome III"/>
</dbReference>
<organism evidence="2 3">
    <name type="scientific">Talaromyces rugulosus</name>
    <name type="common">Penicillium rugulosum</name>
    <dbReference type="NCBI Taxonomy" id="121627"/>
    <lineage>
        <taxon>Eukaryota</taxon>
        <taxon>Fungi</taxon>
        <taxon>Dikarya</taxon>
        <taxon>Ascomycota</taxon>
        <taxon>Pezizomycotina</taxon>
        <taxon>Eurotiomycetes</taxon>
        <taxon>Eurotiomycetidae</taxon>
        <taxon>Eurotiales</taxon>
        <taxon>Trichocomaceae</taxon>
        <taxon>Talaromyces</taxon>
        <taxon>Talaromyces sect. Islandici</taxon>
    </lineage>
</organism>
<dbReference type="RefSeq" id="XP_035345235.1">
    <property type="nucleotide sequence ID" value="XM_035489342.1"/>
</dbReference>
<accession>A0A7H8QYM3</accession>
<proteinExistence type="predicted"/>
<sequence length="212" mass="24043">MANAPSFSSLPVEIHLEIIDRLDGPARFALAYTSHYFEQIVTRQVPPPTNADKLGYLCEAEKWPVYHGYFACNQCLKMRPANAFSAKQLQGKRSRGYSENGRRFCLSCGIRRHIYQPGHVIPIDKRGRFAVCWCNKFPGTGSYSLLFGGCTRCGEAIPVIHYIWGYAYQPCLDYFSCCSCGYKGSLNSLDRPLCGQLDEIIHQYRTMRPEMG</sequence>
<evidence type="ECO:0000313" key="2">
    <source>
        <dbReference type="EMBL" id="QKX59057.1"/>
    </source>
</evidence>
<name>A0A7H8QYM3_TALRU</name>
<dbReference type="EMBL" id="CP055900">
    <property type="protein sequence ID" value="QKX59057.1"/>
    <property type="molecule type" value="Genomic_DNA"/>
</dbReference>
<dbReference type="InterPro" id="IPR001810">
    <property type="entry name" value="F-box_dom"/>
</dbReference>